<evidence type="ECO:0000256" key="2">
    <source>
        <dbReference type="ARBA" id="ARBA00004920"/>
    </source>
</evidence>
<feature type="binding site" evidence="14">
    <location>
        <position position="924"/>
    </location>
    <ligand>
        <name>Mg(2+)</name>
        <dbReference type="ChEBI" id="CHEBI:18420"/>
    </ligand>
</feature>
<organism evidence="20 21">
    <name type="scientific">Salmonella enterica subsp. enterica serovar Infantis str. SARB27</name>
    <dbReference type="NCBI Taxonomy" id="596155"/>
    <lineage>
        <taxon>Bacteria</taxon>
        <taxon>Pseudomonadati</taxon>
        <taxon>Pseudomonadota</taxon>
        <taxon>Gammaproteobacteria</taxon>
        <taxon>Enterobacterales</taxon>
        <taxon>Enterobacteriaceae</taxon>
        <taxon>Salmonella</taxon>
    </lineage>
</organism>
<feature type="domain" description="FGAR-AT PurM N-terminal-like" evidence="19">
    <location>
        <begin position="688"/>
        <end position="847"/>
    </location>
</feature>
<dbReference type="Gene3D" id="3.30.1330.10">
    <property type="entry name" value="PurM-like, N-terminal domain"/>
    <property type="match status" value="2"/>
</dbReference>
<dbReference type="Pfam" id="PF13507">
    <property type="entry name" value="GATase_5"/>
    <property type="match status" value="1"/>
</dbReference>
<sequence length="1335" mass="145967">MTRKSGDFISTQTVSSARQILYNDGRFPPCAHQSLEDERLMMEILRGSPALSAFRINKLLARFQAANLQVHNIYAEYVHFADLNAPLNDSEQAQLTRLLQYGPALSSHTPAGKLLLVTPRPGTISPWSSKATDIAHNCGLQQVDRLERGVAYYIEASTLTAEQWRQVAAELHDRMMETVFSSLTDAEKLFIHHQPAPVSSVDLLGEGRQALIDANLRLGLALAEDEIDYLQEAFTKLGRNPNDIELYMFAQANSEHCRHKIFNADWIIDGKPQPKSLFKMIKNTFETTPDYVLSAYKDNAAVMEGSAVGRYFADHNTGRYDFHQEPAHILMKVETHNHPTAISPWPGAATGSGGEIRDEGATGRGAKPKAGLVGFSVSNLRIPGFEQPWEEDFGKPERIVTALDIMTEGPLGGAAFNNEFGRPALTGYFRTYEEKVNSHNGEELRGYHKPIMLAGGIGNIRADHVQKGEIVVGAKLIVLGGPAMNIGLGGGAASSMASGQSDADLDFASVQRDNPEMERRCQEVIDRCWQLGDANPILFIHDVGAGGLSNAMPELVSDGGRGGKFELRDILSDEPGMSPLEIWCNESQERYVLAVAADQLPLFDELCKRERAPYAVIGDATEEQHLSLHDNHFDNQPIDLPLDVLLGKTPKMTRDVQTLKAKGDALNRADITIADAVNRVLHLPTVAEKTFLVTIGDRTVTGMVARDQMVGPWQVPVADCAVTTASLDSYYGEAMSIGERAPVALLDFAASARLAVGEALTNIAATQIGDIKRIKLSANWMAAAGHPGEDAGLYDAVKAVGEELCPQLGLTIPVGKDSMSMKTRWQEGNEQREMTSPLSLVISAFARVEDVRHTLTPQLSTEDNALLLIDLGKGHNALGATALAQVYRQLGDKPADVRDVAQLKGFYDAMQALVAARKLLAWHDRSDGGLLVTLAEMAFAGHCGVQVDIAALGDDHLAALFNEELGGVIQVRAEDRDAVEALLAQYGLADCVHYLGQALAGDRFVITANDRTVFSESRTTLRVWWAETTWQMQRLRDNPQCADQEHEAKANDADPGLNVKLSFDINEDIAAPYIATGARPKVAVLREQGVNSHVEMAAAFHRAGFDAIDVHMSDLLGGRIGLGNFHALVACGGFSYGDVLGAGEGWAKSILFNHRVRDEFETFFHRPQTLALGVCNGCQMMSNLRELIPGSELWPRFVRNHSDRFEARFSLVEVTQSPSLLLQGMVGSQMPIAVSHGEGRVEVRDDAHLAALESKGLVALRYVDNFGKVTETYPANPNGSPNGITAVTTENGRVTIMMPHPERVFRTVANSWHPESWGEDSPWMRIFRNARKQLG</sequence>
<dbReference type="EMBL" id="AFYI01000002">
    <property type="protein sequence ID" value="EHB42860.1"/>
    <property type="molecule type" value="Genomic_DNA"/>
</dbReference>
<dbReference type="NCBIfam" id="TIGR01735">
    <property type="entry name" value="FGAM_synt"/>
    <property type="match status" value="1"/>
</dbReference>
<evidence type="ECO:0000256" key="10">
    <source>
        <dbReference type="ARBA" id="ARBA00022842"/>
    </source>
</evidence>
<dbReference type="GO" id="GO:0006189">
    <property type="term" value="P:'de novo' IMP biosynthetic process"/>
    <property type="evidence" value="ECO:0007669"/>
    <property type="project" value="UniProtKB-UniRule"/>
</dbReference>
<feature type="binding site" evidence="14">
    <location>
        <position position="762"/>
    </location>
    <ligand>
        <name>Mg(2+)</name>
        <dbReference type="ChEBI" id="CHEBI:18420"/>
    </ligand>
</feature>
<evidence type="ECO:0000259" key="19">
    <source>
        <dbReference type="Pfam" id="PF22689"/>
    </source>
</evidence>
<dbReference type="Pfam" id="PF02769">
    <property type="entry name" value="AIRS_C"/>
    <property type="match status" value="2"/>
</dbReference>
<dbReference type="GO" id="GO:0005524">
    <property type="term" value="F:ATP binding"/>
    <property type="evidence" value="ECO:0007669"/>
    <property type="project" value="UniProtKB-UniRule"/>
</dbReference>
<dbReference type="InterPro" id="IPR041609">
    <property type="entry name" value="PurL_linker"/>
</dbReference>
<dbReference type="Gene3D" id="3.40.50.880">
    <property type="match status" value="1"/>
</dbReference>
<dbReference type="Pfam" id="PF22689">
    <property type="entry name" value="FGAR-AT_PurM_N-like"/>
    <property type="match status" value="1"/>
</dbReference>
<keyword evidence="10 14" id="KW-0460">Magnesium</keyword>
<dbReference type="GO" id="GO:0005737">
    <property type="term" value="C:cytoplasm"/>
    <property type="evidence" value="ECO:0007669"/>
    <property type="project" value="UniProtKB-SubCell"/>
</dbReference>
<evidence type="ECO:0000256" key="13">
    <source>
        <dbReference type="ARBA" id="ARBA00057317"/>
    </source>
</evidence>
<feature type="active site" description="Nucleophile" evidence="14">
    <location>
        <position position="1175"/>
    </location>
</feature>
<dbReference type="InterPro" id="IPR010073">
    <property type="entry name" value="PurL_large"/>
</dbReference>
<feature type="domain" description="Phosphoribosylformylglycinamidine synthase linker" evidence="17">
    <location>
        <begin position="212"/>
        <end position="260"/>
    </location>
</feature>
<dbReference type="GO" id="GO:0004642">
    <property type="term" value="F:phosphoribosylformylglycinamidine synthase activity"/>
    <property type="evidence" value="ECO:0007669"/>
    <property type="project" value="UniProtKB-UniRule"/>
</dbReference>
<keyword evidence="4 14" id="KW-0963">Cytoplasm</keyword>
<evidence type="ECO:0000256" key="1">
    <source>
        <dbReference type="ARBA" id="ARBA00004496"/>
    </source>
</evidence>
<feature type="domain" description="PurM-like C-terminal" evidence="16">
    <location>
        <begin position="472"/>
        <end position="630"/>
    </location>
</feature>
<dbReference type="FunFam" id="3.30.1330.10:FF:000005">
    <property type="entry name" value="Phosphoribosylformylglycinamidine synthase"/>
    <property type="match status" value="1"/>
</dbReference>
<feature type="active site" evidence="14">
    <location>
        <position position="1302"/>
    </location>
</feature>
<dbReference type="NCBIfam" id="NF003672">
    <property type="entry name" value="PRK05297.1"/>
    <property type="match status" value="1"/>
</dbReference>
<evidence type="ECO:0000259" key="16">
    <source>
        <dbReference type="Pfam" id="PF02769"/>
    </source>
</evidence>
<dbReference type="SUPFAM" id="SSF52317">
    <property type="entry name" value="Class I glutamine amidotransferase-like"/>
    <property type="match status" value="1"/>
</dbReference>
<keyword evidence="7 14" id="KW-0547">Nucleotide-binding</keyword>
<comment type="similarity">
    <text evidence="3 14">In the N-terminal section; belongs to the FGAMS family.</text>
</comment>
<dbReference type="Gene3D" id="1.10.8.750">
    <property type="entry name" value="Phosphoribosylformylglycinamidine synthase, linker domain"/>
    <property type="match status" value="1"/>
</dbReference>
<protein>
    <recommendedName>
        <fullName evidence="14">Phosphoribosylformylglycinamidine synthase</fullName>
        <shortName evidence="14">FGAM synthase</shortName>
        <shortName evidence="14">FGAMS</shortName>
        <ecNumber evidence="14">6.3.5.3</ecNumber>
    </recommendedName>
    <alternativeName>
        <fullName evidence="14">Formylglycinamide ribonucleotide amidotransferase</fullName>
        <shortName evidence="14">FGAR amidotransferase</shortName>
        <shortName evidence="14">FGAR-AT</shortName>
    </alternativeName>
</protein>
<name>A0A6C8GAA1_SALIN</name>
<dbReference type="FunFam" id="3.30.1330.10:FF:000002">
    <property type="entry name" value="Phosphoribosylformylglycinamidine synthase"/>
    <property type="match status" value="1"/>
</dbReference>
<comment type="function">
    <text evidence="13 14">Phosphoribosylformylglycinamidine synthase involved in the purines biosynthetic pathway. Catalyzes the ATP-dependent conversion of formylglycinamide ribonucleotide (FGAR) and glutamine to yield formylglycinamidine ribonucleotide (FGAM) and glutamate.</text>
</comment>
<evidence type="ECO:0000256" key="12">
    <source>
        <dbReference type="ARBA" id="ARBA00052585"/>
    </source>
</evidence>
<keyword evidence="6 14" id="KW-0479">Metal-binding</keyword>
<dbReference type="InterPro" id="IPR036676">
    <property type="entry name" value="PurM-like_C_sf"/>
</dbReference>
<dbReference type="SUPFAM" id="SSF56042">
    <property type="entry name" value="PurM C-terminal domain-like"/>
    <property type="match status" value="2"/>
</dbReference>
<evidence type="ECO:0000256" key="9">
    <source>
        <dbReference type="ARBA" id="ARBA00022840"/>
    </source>
</evidence>
<accession>A0A6C8GAA1</accession>
<comment type="caution">
    <text evidence="20">The sequence shown here is derived from an EMBL/GenBank/DDBJ whole genome shotgun (WGS) entry which is preliminary data.</text>
</comment>
<evidence type="ECO:0000259" key="17">
    <source>
        <dbReference type="Pfam" id="PF18072"/>
    </source>
</evidence>
<dbReference type="FunFam" id="3.90.650.10:FF:000005">
    <property type="entry name" value="Phosphoribosylformylglycinamidine synthase"/>
    <property type="match status" value="1"/>
</dbReference>
<dbReference type="InterPro" id="IPR036921">
    <property type="entry name" value="PurM-like_N_sf"/>
</dbReference>
<feature type="binding site" evidence="14">
    <location>
        <position position="926"/>
    </location>
    <ligand>
        <name>ATP</name>
        <dbReference type="ChEBI" id="CHEBI:30616"/>
    </ligand>
</feature>
<dbReference type="InterPro" id="IPR010918">
    <property type="entry name" value="PurM-like_C_dom"/>
</dbReference>
<dbReference type="CDD" id="cd02193">
    <property type="entry name" value="PurL"/>
    <property type="match status" value="1"/>
</dbReference>
<feature type="binding site" evidence="14">
    <location>
        <begin position="347"/>
        <end position="358"/>
    </location>
    <ligand>
        <name>ATP</name>
        <dbReference type="ChEBI" id="CHEBI:30616"/>
    </ligand>
</feature>
<evidence type="ECO:0000256" key="8">
    <source>
        <dbReference type="ARBA" id="ARBA00022755"/>
    </source>
</evidence>
<evidence type="ECO:0000256" key="11">
    <source>
        <dbReference type="ARBA" id="ARBA00022962"/>
    </source>
</evidence>
<dbReference type="FunFam" id="3.90.650.10:FF:000002">
    <property type="entry name" value="Phosphoribosylformylglycinamidine synthase"/>
    <property type="match status" value="1"/>
</dbReference>
<feature type="domain" description="Phosphoribosylformylglycinamidine synthase N-terminal" evidence="18">
    <location>
        <begin position="76"/>
        <end position="190"/>
    </location>
</feature>
<dbReference type="PANTHER" id="PTHR10099:SF1">
    <property type="entry name" value="PHOSPHORIBOSYLFORMYLGLYCINAMIDINE SYNTHASE"/>
    <property type="match status" value="1"/>
</dbReference>
<dbReference type="HAMAP" id="MF_00419">
    <property type="entry name" value="PurL_1"/>
    <property type="match status" value="1"/>
</dbReference>
<evidence type="ECO:0000259" key="18">
    <source>
        <dbReference type="Pfam" id="PF18076"/>
    </source>
</evidence>
<dbReference type="Pfam" id="PF18076">
    <property type="entry name" value="FGAR-AT_N"/>
    <property type="match status" value="1"/>
</dbReference>
<feature type="binding site" evidence="14">
    <location>
        <position position="718"/>
    </location>
    <ligand>
        <name>ATP</name>
        <dbReference type="ChEBI" id="CHEBI:30616"/>
    </ligand>
</feature>
<keyword evidence="8 14" id="KW-0658">Purine biosynthesis</keyword>
<evidence type="ECO:0000256" key="6">
    <source>
        <dbReference type="ARBA" id="ARBA00022723"/>
    </source>
</evidence>
<evidence type="ECO:0000256" key="5">
    <source>
        <dbReference type="ARBA" id="ARBA00022598"/>
    </source>
</evidence>
<comment type="catalytic activity">
    <reaction evidence="12 14">
        <text>N(2)-formyl-N(1)-(5-phospho-beta-D-ribosyl)glycinamide + L-glutamine + ATP + H2O = 2-formamido-N(1)-(5-O-phospho-beta-D-ribosyl)acetamidine + L-glutamate + ADP + phosphate + H(+)</text>
        <dbReference type="Rhea" id="RHEA:17129"/>
        <dbReference type="ChEBI" id="CHEBI:15377"/>
        <dbReference type="ChEBI" id="CHEBI:15378"/>
        <dbReference type="ChEBI" id="CHEBI:29985"/>
        <dbReference type="ChEBI" id="CHEBI:30616"/>
        <dbReference type="ChEBI" id="CHEBI:43474"/>
        <dbReference type="ChEBI" id="CHEBI:58359"/>
        <dbReference type="ChEBI" id="CHEBI:147286"/>
        <dbReference type="ChEBI" id="CHEBI:147287"/>
        <dbReference type="ChEBI" id="CHEBI:456216"/>
        <dbReference type="EC" id="6.3.5.3"/>
    </reaction>
</comment>
<comment type="pathway">
    <text evidence="2 14">Purine metabolism; IMP biosynthesis via de novo pathway; 5-amino-1-(5-phospho-D-ribosyl)imidazole from N(2)-formyl-N(1)-(5-phospho-D-ribosyl)glycinamide: step 1/2.</text>
</comment>
<dbReference type="FunFam" id="3.40.50.880:FF:000008">
    <property type="entry name" value="Phosphoribosylformylglycinamidine synthase"/>
    <property type="match status" value="1"/>
</dbReference>
<dbReference type="InterPro" id="IPR029062">
    <property type="entry name" value="Class_I_gatase-like"/>
</dbReference>
<comment type="subcellular location">
    <subcellularLocation>
        <location evidence="1 14">Cytoplasm</location>
    </subcellularLocation>
</comment>
<dbReference type="FunFam" id="1.10.8.750:FF:000002">
    <property type="entry name" value="Phosphoribosylformylglycinamidine synthase"/>
    <property type="match status" value="1"/>
</dbReference>
<feature type="binding site" evidence="14">
    <location>
        <position position="719"/>
    </location>
    <ligand>
        <name>Mg(2+)</name>
        <dbReference type="ChEBI" id="CHEBI:18420"/>
    </ligand>
</feature>
<gene>
    <name evidence="14" type="primary">purL</name>
    <name evidence="20" type="ORF">SEENIN0B_02754</name>
</gene>
<comment type="subunit">
    <text evidence="14">Monomer.</text>
</comment>
<dbReference type="SUPFAM" id="SSF82697">
    <property type="entry name" value="PurS-like"/>
    <property type="match status" value="1"/>
</dbReference>
<dbReference type="InterPro" id="IPR055181">
    <property type="entry name" value="FGAR-AT_PurM_N-like"/>
</dbReference>
<proteinExistence type="inferred from homology"/>
<evidence type="ECO:0000313" key="20">
    <source>
        <dbReference type="EMBL" id="EHB42860.1"/>
    </source>
</evidence>
<dbReference type="Gene3D" id="3.90.650.10">
    <property type="entry name" value="PurM-like C-terminal domain"/>
    <property type="match status" value="2"/>
</dbReference>
<evidence type="ECO:0000313" key="21">
    <source>
        <dbReference type="Proteomes" id="UP000004564"/>
    </source>
</evidence>
<dbReference type="CDD" id="cd01740">
    <property type="entry name" value="GATase1_FGAR_AT"/>
    <property type="match status" value="1"/>
</dbReference>
<dbReference type="SUPFAM" id="SSF55326">
    <property type="entry name" value="PurM N-terminal domain-like"/>
    <property type="match status" value="2"/>
</dbReference>
<feature type="region of interest" description="Disordered" evidence="15">
    <location>
        <begin position="345"/>
        <end position="367"/>
    </location>
</feature>
<dbReference type="CDD" id="cd02203">
    <property type="entry name" value="PurL_repeat1"/>
    <property type="match status" value="1"/>
</dbReference>
<feature type="binding site" evidence="14">
    <location>
        <begin position="426"/>
        <end position="428"/>
    </location>
    <ligand>
        <name>ATP</name>
        <dbReference type="ChEBI" id="CHEBI:30616"/>
    </ligand>
</feature>
<feature type="binding site" evidence="14">
    <location>
        <position position="758"/>
    </location>
    <ligand>
        <name>Mg(2+)</name>
        <dbReference type="ChEBI" id="CHEBI:18420"/>
    </ligand>
</feature>
<evidence type="ECO:0000256" key="14">
    <source>
        <dbReference type="HAMAP-Rule" id="MF_00419"/>
    </source>
</evidence>
<reference evidence="20 21" key="1">
    <citation type="submission" date="2011-09" db="EMBL/GenBank/DDBJ databases">
        <authorList>
            <person name="McClelland M."/>
            <person name="Clifton S."/>
            <person name="Porwollik S."/>
            <person name="Cheng P."/>
            <person name="Wollam A."/>
            <person name="Wang C."/>
            <person name="Pepin K."/>
            <person name="Bhonagiri V."/>
            <person name="Fulton R."/>
            <person name="Fulton L.F."/>
            <person name="Delehaunty K."/>
            <person name="Fronick C."/>
            <person name="O'Laughlin M."/>
            <person name="Godfrey J."/>
            <person name="Waligorski J."/>
            <person name="Appelbaum E."/>
            <person name="Farmer C."/>
            <person name="Strong C."/>
            <person name="Tomlinson C."/>
            <person name="Hou S."/>
            <person name="Minx P."/>
            <person name="Warren W."/>
            <person name="Wilson R.K."/>
        </authorList>
    </citation>
    <scope>NUCLEOTIDE SEQUENCE [LARGE SCALE GENOMIC DNA]</scope>
    <source>
        <strain evidence="21">SARB 27</strain>
    </source>
</reference>
<dbReference type="PANTHER" id="PTHR10099">
    <property type="entry name" value="PHOSPHORIBOSYLFORMYLGLYCINAMIDINE SYNTHASE"/>
    <property type="match status" value="1"/>
</dbReference>
<dbReference type="Pfam" id="PF18072">
    <property type="entry name" value="FGAR-AT_linker"/>
    <property type="match status" value="1"/>
</dbReference>
<evidence type="ECO:0000256" key="4">
    <source>
        <dbReference type="ARBA" id="ARBA00022490"/>
    </source>
</evidence>
<dbReference type="Proteomes" id="UP000004564">
    <property type="component" value="Chromosome"/>
</dbReference>
<keyword evidence="11 14" id="KW-0315">Glutamine amidotransferase</keyword>
<feature type="active site" evidence="14">
    <location>
        <position position="1300"/>
    </location>
</feature>
<evidence type="ECO:0000256" key="15">
    <source>
        <dbReference type="SAM" id="MobiDB-lite"/>
    </source>
</evidence>
<dbReference type="InterPro" id="IPR040707">
    <property type="entry name" value="FGAR-AT_N"/>
</dbReference>
<feature type="domain" description="PurM-like C-terminal" evidence="16">
    <location>
        <begin position="864"/>
        <end position="1007"/>
    </location>
</feature>
<evidence type="ECO:0000256" key="3">
    <source>
        <dbReference type="ARBA" id="ARBA00008608"/>
    </source>
</evidence>
<dbReference type="PROSITE" id="PS51273">
    <property type="entry name" value="GATASE_TYPE_1"/>
    <property type="match status" value="1"/>
</dbReference>
<dbReference type="UniPathway" id="UPA00074">
    <property type="reaction ID" value="UER00128"/>
</dbReference>
<dbReference type="EC" id="6.3.5.3" evidence="14"/>
<dbReference type="GO" id="GO:0046872">
    <property type="term" value="F:metal ion binding"/>
    <property type="evidence" value="ECO:0007669"/>
    <property type="project" value="UniProtKB-KW"/>
</dbReference>
<dbReference type="SUPFAM" id="SSF109736">
    <property type="entry name" value="FGAM synthase PurL, linker domain"/>
    <property type="match status" value="1"/>
</dbReference>
<keyword evidence="9 14" id="KW-0067">ATP-binding</keyword>
<keyword evidence="5 14" id="KW-0436">Ligase</keyword>
<dbReference type="InterPro" id="IPR036604">
    <property type="entry name" value="PurS-like_sf"/>
</dbReference>
<evidence type="ECO:0000256" key="7">
    <source>
        <dbReference type="ARBA" id="ARBA00022741"/>
    </source>
</evidence>
<dbReference type="SMART" id="SM01211">
    <property type="entry name" value="GATase_5"/>
    <property type="match status" value="1"/>
</dbReference>